<dbReference type="InterPro" id="IPR052926">
    <property type="entry name" value="Metallo-beta-lactamase_dom"/>
</dbReference>
<dbReference type="Proteomes" id="UP001200430">
    <property type="component" value="Unassembled WGS sequence"/>
</dbReference>
<evidence type="ECO:0000313" key="3">
    <source>
        <dbReference type="Proteomes" id="UP001200430"/>
    </source>
</evidence>
<dbReference type="SUPFAM" id="SSF56281">
    <property type="entry name" value="Metallo-hydrolase/oxidoreductase"/>
    <property type="match status" value="1"/>
</dbReference>
<accession>A0ABS9EJC0</accession>
<organism evidence="2 3">
    <name type="scientific">Dethiosulfovibrio marinus</name>
    <dbReference type="NCBI Taxonomy" id="133532"/>
    <lineage>
        <taxon>Bacteria</taxon>
        <taxon>Thermotogati</taxon>
        <taxon>Synergistota</taxon>
        <taxon>Synergistia</taxon>
        <taxon>Synergistales</taxon>
        <taxon>Dethiosulfovibrionaceae</taxon>
        <taxon>Dethiosulfovibrio</taxon>
    </lineage>
</organism>
<comment type="caution">
    <text evidence="2">The sequence shown here is derived from an EMBL/GenBank/DDBJ whole genome shotgun (WGS) entry which is preliminary data.</text>
</comment>
<keyword evidence="3" id="KW-1185">Reference proteome</keyword>
<name>A0ABS9EJC0_9BACT</name>
<reference evidence="2 3" key="1">
    <citation type="submission" date="2022-01" db="EMBL/GenBank/DDBJ databases">
        <title>Dethiosulfovibrio faecalis sp. nov., a novel proteolytic, non-sulfur-reducing bacterium isolated from a marine aquaculture solid waste bioreactor.</title>
        <authorList>
            <person name="Grabowski S."/>
            <person name="Apolinario E."/>
            <person name="Schneider N."/>
            <person name="Marshall C.W."/>
            <person name="Sowers K.R."/>
        </authorList>
    </citation>
    <scope>NUCLEOTIDE SEQUENCE [LARGE SCALE GENOMIC DNA]</scope>
    <source>
        <strain evidence="2 3">DSM 12537</strain>
    </source>
</reference>
<evidence type="ECO:0000259" key="1">
    <source>
        <dbReference type="SMART" id="SM00849"/>
    </source>
</evidence>
<dbReference type="SMART" id="SM00849">
    <property type="entry name" value="Lactamase_B"/>
    <property type="match status" value="1"/>
</dbReference>
<evidence type="ECO:0000313" key="2">
    <source>
        <dbReference type="EMBL" id="MCF4141298.1"/>
    </source>
</evidence>
<dbReference type="InterPro" id="IPR036866">
    <property type="entry name" value="RibonucZ/Hydroxyglut_hydro"/>
</dbReference>
<dbReference type="Gene3D" id="3.60.15.10">
    <property type="entry name" value="Ribonuclease Z/Hydroxyacylglutathione hydrolase-like"/>
    <property type="match status" value="1"/>
</dbReference>
<dbReference type="InterPro" id="IPR001279">
    <property type="entry name" value="Metallo-B-lactamas"/>
</dbReference>
<gene>
    <name evidence="2" type="ORF">L2W38_00495</name>
</gene>
<dbReference type="PANTHER" id="PTHR13754">
    <property type="entry name" value="METALLO-BETA-LACTAMASE SUPERFAMILY PROTEIN"/>
    <property type="match status" value="1"/>
</dbReference>
<dbReference type="Pfam" id="PF00753">
    <property type="entry name" value="Lactamase_B"/>
    <property type="match status" value="1"/>
</dbReference>
<dbReference type="RefSeq" id="WP_236097627.1">
    <property type="nucleotide sequence ID" value="NZ_JAKGUD010000001.1"/>
</dbReference>
<protein>
    <submittedName>
        <fullName evidence="2">MBL fold metallo-hydrolase</fullName>
    </submittedName>
</protein>
<dbReference type="EMBL" id="JAKGUD010000001">
    <property type="protein sequence ID" value="MCF4141298.1"/>
    <property type="molecule type" value="Genomic_DNA"/>
</dbReference>
<sequence length="269" mass="29915">MRITVIVDNLCGSSNLWGEHGLSFFLETPRGSLLWDTGQGHSLMHNLSELDVSIDAIDGLALSHGHYDHCGGAPQLLWRRPDLPIWGSSSIMAPHYRKTSRGECFIGLDLDLERRDFRPIKRPTEILPNLWAFSVPAEKRDPNLTLRTSRLVVPQGDSWIEDPFHDDMSLLAFGSQGPSIVLGCAHSGVLNILRYAMEEFDLTSVDTVIGGMHLGGMTSDTWSAMAHSFDKAPVERWRPCHCTGFYAASQMASRYTDVVWASSGTKMEI</sequence>
<feature type="domain" description="Metallo-beta-lactamase" evidence="1">
    <location>
        <begin position="20"/>
        <end position="241"/>
    </location>
</feature>
<proteinExistence type="predicted"/>
<dbReference type="CDD" id="cd07713">
    <property type="entry name" value="DHPS-like_MBL-fold"/>
    <property type="match status" value="1"/>
</dbReference>
<dbReference type="PANTHER" id="PTHR13754:SF13">
    <property type="entry name" value="METALLO-BETA-LACTAMASE SUPERFAMILY PROTEIN (AFU_ORTHOLOGUE AFUA_3G07630)"/>
    <property type="match status" value="1"/>
</dbReference>
<dbReference type="InterPro" id="IPR041712">
    <property type="entry name" value="DHPS-like_MBL-fold"/>
</dbReference>